<gene>
    <name evidence="1" type="ORF">CEXT_25601</name>
</gene>
<sequence length="103" mass="11666">MLKNADTLYNNVFQRQSQTYSMSKEDHQSRTAFFRAIPHPFHSTLKPSSLEQNYPSSLGSLRQEVPSYVFSVRRLTGTQCMDSSATPHLYKAAAPVHFGLLNT</sequence>
<accession>A0AAV4Y919</accession>
<evidence type="ECO:0000313" key="1">
    <source>
        <dbReference type="EMBL" id="GIZ02436.1"/>
    </source>
</evidence>
<name>A0AAV4Y919_CAEEX</name>
<dbReference type="EMBL" id="BPLR01001458">
    <property type="protein sequence ID" value="GIZ02436.1"/>
    <property type="molecule type" value="Genomic_DNA"/>
</dbReference>
<dbReference type="AlphaFoldDB" id="A0AAV4Y919"/>
<proteinExistence type="predicted"/>
<reference evidence="1 2" key="1">
    <citation type="submission" date="2021-06" db="EMBL/GenBank/DDBJ databases">
        <title>Caerostris extrusa draft genome.</title>
        <authorList>
            <person name="Kono N."/>
            <person name="Arakawa K."/>
        </authorList>
    </citation>
    <scope>NUCLEOTIDE SEQUENCE [LARGE SCALE GENOMIC DNA]</scope>
</reference>
<comment type="caution">
    <text evidence="1">The sequence shown here is derived from an EMBL/GenBank/DDBJ whole genome shotgun (WGS) entry which is preliminary data.</text>
</comment>
<protein>
    <submittedName>
        <fullName evidence="1">Uncharacterized protein</fullName>
    </submittedName>
</protein>
<keyword evidence="2" id="KW-1185">Reference proteome</keyword>
<dbReference type="Proteomes" id="UP001054945">
    <property type="component" value="Unassembled WGS sequence"/>
</dbReference>
<organism evidence="1 2">
    <name type="scientific">Caerostris extrusa</name>
    <name type="common">Bark spider</name>
    <name type="synonym">Caerostris bankana</name>
    <dbReference type="NCBI Taxonomy" id="172846"/>
    <lineage>
        <taxon>Eukaryota</taxon>
        <taxon>Metazoa</taxon>
        <taxon>Ecdysozoa</taxon>
        <taxon>Arthropoda</taxon>
        <taxon>Chelicerata</taxon>
        <taxon>Arachnida</taxon>
        <taxon>Araneae</taxon>
        <taxon>Araneomorphae</taxon>
        <taxon>Entelegynae</taxon>
        <taxon>Araneoidea</taxon>
        <taxon>Araneidae</taxon>
        <taxon>Caerostris</taxon>
    </lineage>
</organism>
<evidence type="ECO:0000313" key="2">
    <source>
        <dbReference type="Proteomes" id="UP001054945"/>
    </source>
</evidence>